<keyword evidence="2" id="KW-0808">Transferase</keyword>
<evidence type="ECO:0000256" key="4">
    <source>
        <dbReference type="ARBA" id="ARBA00023027"/>
    </source>
</evidence>
<feature type="region of interest" description="Disordered" evidence="5">
    <location>
        <begin position="111"/>
        <end position="139"/>
    </location>
</feature>
<evidence type="ECO:0000259" key="6">
    <source>
        <dbReference type="PROSITE" id="PS50127"/>
    </source>
</evidence>
<organism evidence="7 8">
    <name type="scientific">Verticillium longisporum</name>
    <name type="common">Verticillium dahliae var. longisporum</name>
    <dbReference type="NCBI Taxonomy" id="100787"/>
    <lineage>
        <taxon>Eukaryota</taxon>
        <taxon>Fungi</taxon>
        <taxon>Dikarya</taxon>
        <taxon>Ascomycota</taxon>
        <taxon>Pezizomycotina</taxon>
        <taxon>Sordariomycetes</taxon>
        <taxon>Hypocreomycetidae</taxon>
        <taxon>Glomerellales</taxon>
        <taxon>Plectosphaerellaceae</taxon>
        <taxon>Verticillium</taxon>
    </lineage>
</organism>
<feature type="non-terminal residue" evidence="7">
    <location>
        <position position="1172"/>
    </location>
</feature>
<dbReference type="InterPro" id="IPR012317">
    <property type="entry name" value="Poly(ADP-ribose)pol_cat_dom"/>
</dbReference>
<keyword evidence="4" id="KW-0520">NAD</keyword>
<dbReference type="Gene3D" id="3.10.110.10">
    <property type="entry name" value="Ubiquitin Conjugating Enzyme"/>
    <property type="match status" value="1"/>
</dbReference>
<dbReference type="EMBL" id="CVQH01001113">
    <property type="protein sequence ID" value="CRJ95819.1"/>
    <property type="molecule type" value="Genomic_DNA"/>
</dbReference>
<feature type="domain" description="UBC core" evidence="6">
    <location>
        <begin position="986"/>
        <end position="1157"/>
    </location>
</feature>
<reference evidence="8" key="1">
    <citation type="submission" date="2015-05" db="EMBL/GenBank/DDBJ databases">
        <authorList>
            <person name="Fogelqvist Johan"/>
        </authorList>
    </citation>
    <scope>NUCLEOTIDE SEQUENCE [LARGE SCALE GENOMIC DNA]</scope>
</reference>
<sequence>MTRRKFRADVAAAINISIPGISSVSLGPDDGEVVCIYTSNRSEVQIPLRLTTASVDDYPQHQGFHGSTECDEIPSSIMGVLGRLVYSTQGRSVIDSLAILSNQLETALGSAATEQQSEDHVSVADATDSSPEDEIGGDTDVEFEDYDLEIHDNTTSGIDLHPIAAGSQNQVKRNVRLREDLAKAREVGFGIGLWPNDDIVSLSLRASKLGLSTETLTAWDIEPTEYIVLLFKYEDHYLPLETFATIQGKEKPMLFRVGQCTTYKPSLVTAQAAFNKQDQAASTLEDTSDGNGDFDRLYMSNSLDLWMEQEFAALLLLRIQSNLSWDNAKLAMLAHSKSDHLRGPTSAPEAVTADQEAEVLISPTAPYKLNQDYLIRNPESDSSGLLQISNLSNAKQERSLPLVAMQFALRYLVNCTKYCMVCHLKTSDAFAAITPYVCDKPLCLYQYMSLGFGPRIEHEIISQPLVVDLLISCFMISLQQNKLREFPDGLNLLLPSPIFSRALDEDSNQCIVNFSRRRLFRTRKDRTTSEVVSSLKLGDVFLLARVGTLSLDAVFVIYHCVVVSFDYVENAITFECFATIPSTSSSHISGASTKDDLTIHYDCKEDYFIHTFEHELSELNPHQRAQSLALITASLPAVPTMRQHLMHKPNAAIEDCPGMGKPSLALLRWIITSNRSMIVQIDSADNIATDSISSGACEKLSGISTRCVQFRFAQGSPDKEQRLIEAVRANSLTKAAPTIFAWHGSSLGNWHSIIRQGLDFSRVVNGRAFGHGVYFSPHWETSSSYAAQPAHIDTYGWFRSQLQPSSVISLCEIVNRPDAFVSNNPHYVVADVDWIQCRYLIVQSATAPAMRPQDDIELVPVTPGTAYLKQDPKYRVYGPWTRMLEVSGAGPPVGIPETASSGARLSQQLTSPVENVVLEDVETGDPSVEDCDFEKCVRDIGPEIGGPEATPTTAVILNSRKTDFRPGTLDIKSLPKLPAPTWAMDSGRRALGHELKKLQKVQATTPLHELGWYIDFNSIENLFHWIVELHSFDPRLHLARDMKSAGARSIVLELRFGRSYPLTPPFVRVIRPRFLPFMAGGGGHVTNGGAMCMELLTNSGWSPATSLENVLVQVRMAMSGEDPQPARLEDPVRYRTRVADYGIDEAIVAFRRSALAHGWAIPSDLEETARLA</sequence>
<keyword evidence="3" id="KW-0548">Nucleotidyltransferase</keyword>
<evidence type="ECO:0000313" key="7">
    <source>
        <dbReference type="EMBL" id="CRJ95819.1"/>
    </source>
</evidence>
<keyword evidence="8" id="KW-1185">Reference proteome</keyword>
<dbReference type="CDD" id="cd23802">
    <property type="entry name" value="UBCc_UBE2Q"/>
    <property type="match status" value="1"/>
</dbReference>
<gene>
    <name evidence="7" type="ORF">BN1708_002066</name>
</gene>
<protein>
    <recommendedName>
        <fullName evidence="6">UBC core domain-containing protein</fullName>
    </recommendedName>
</protein>
<dbReference type="GO" id="GO:0003950">
    <property type="term" value="F:NAD+ poly-ADP-ribosyltransferase activity"/>
    <property type="evidence" value="ECO:0007669"/>
    <property type="project" value="InterPro"/>
</dbReference>
<dbReference type="GO" id="GO:0016779">
    <property type="term" value="F:nucleotidyltransferase activity"/>
    <property type="evidence" value="ECO:0007669"/>
    <property type="project" value="UniProtKB-KW"/>
</dbReference>
<dbReference type="Pfam" id="PF00644">
    <property type="entry name" value="PARP"/>
    <property type="match status" value="1"/>
</dbReference>
<evidence type="ECO:0000313" key="8">
    <source>
        <dbReference type="Proteomes" id="UP000044602"/>
    </source>
</evidence>
<keyword evidence="1" id="KW-0328">Glycosyltransferase</keyword>
<evidence type="ECO:0000256" key="5">
    <source>
        <dbReference type="SAM" id="MobiDB-lite"/>
    </source>
</evidence>
<dbReference type="STRING" id="100787.A0A0G4KH04"/>
<evidence type="ECO:0000256" key="1">
    <source>
        <dbReference type="ARBA" id="ARBA00022676"/>
    </source>
</evidence>
<dbReference type="PANTHER" id="PTHR21328">
    <property type="entry name" value="POLY ADP-RIBOSE POLYMERASE FAMILY, MEMBER PARP"/>
    <property type="match status" value="1"/>
</dbReference>
<dbReference type="Pfam" id="PF00179">
    <property type="entry name" value="UQ_con"/>
    <property type="match status" value="1"/>
</dbReference>
<dbReference type="InterPro" id="IPR051838">
    <property type="entry name" value="ARTD_PARP"/>
</dbReference>
<accession>A0A0G4KH04</accession>
<dbReference type="SUPFAM" id="SSF56399">
    <property type="entry name" value="ADP-ribosylation"/>
    <property type="match status" value="1"/>
</dbReference>
<dbReference type="Proteomes" id="UP000044602">
    <property type="component" value="Unassembled WGS sequence"/>
</dbReference>
<name>A0A0G4KH04_VERLO</name>
<dbReference type="Gene3D" id="3.90.228.10">
    <property type="match status" value="1"/>
</dbReference>
<dbReference type="InterPro" id="IPR000608">
    <property type="entry name" value="UBC"/>
</dbReference>
<dbReference type="PROSITE" id="PS50127">
    <property type="entry name" value="UBC_2"/>
    <property type="match status" value="1"/>
</dbReference>
<evidence type="ECO:0000256" key="2">
    <source>
        <dbReference type="ARBA" id="ARBA00022679"/>
    </source>
</evidence>
<proteinExistence type="predicted"/>
<dbReference type="FunFam" id="3.10.110.10:FF:000107">
    <property type="entry name" value="Ubiquitin conjugating enzyme, putative"/>
    <property type="match status" value="1"/>
</dbReference>
<dbReference type="InterPro" id="IPR016135">
    <property type="entry name" value="UBQ-conjugating_enzyme/RWD"/>
</dbReference>
<feature type="compositionally biased region" description="Acidic residues" evidence="5">
    <location>
        <begin position="130"/>
        <end position="139"/>
    </location>
</feature>
<dbReference type="SUPFAM" id="SSF54495">
    <property type="entry name" value="UBC-like"/>
    <property type="match status" value="1"/>
</dbReference>
<evidence type="ECO:0000256" key="3">
    <source>
        <dbReference type="ARBA" id="ARBA00022695"/>
    </source>
</evidence>
<dbReference type="AlphaFoldDB" id="A0A0G4KH04"/>